<keyword evidence="3" id="KW-1185">Reference proteome</keyword>
<evidence type="ECO:0000313" key="3">
    <source>
        <dbReference type="Proteomes" id="UP001152799"/>
    </source>
</evidence>
<proteinExistence type="predicted"/>
<evidence type="ECO:0000256" key="1">
    <source>
        <dbReference type="SAM" id="SignalP"/>
    </source>
</evidence>
<dbReference type="EMBL" id="OU892279">
    <property type="protein sequence ID" value="CAG9765882.1"/>
    <property type="molecule type" value="Genomic_DNA"/>
</dbReference>
<accession>A0A9N9MM41</accession>
<keyword evidence="1" id="KW-0732">Signal</keyword>
<reference evidence="2" key="1">
    <citation type="submission" date="2022-01" db="EMBL/GenBank/DDBJ databases">
        <authorList>
            <person name="King R."/>
        </authorList>
    </citation>
    <scope>NUCLEOTIDE SEQUENCE</scope>
</reference>
<evidence type="ECO:0000313" key="2">
    <source>
        <dbReference type="EMBL" id="CAG9765882.1"/>
    </source>
</evidence>
<evidence type="ECO:0008006" key="4">
    <source>
        <dbReference type="Google" id="ProtNLM"/>
    </source>
</evidence>
<feature type="chain" id="PRO_5040511919" description="Defensin" evidence="1">
    <location>
        <begin position="23"/>
        <end position="72"/>
    </location>
</feature>
<sequence length="72" mass="8104">MATVRMFLLIFATVIFVGSAASTELSLYIPWMCTNANQCSEPCRVRLSYQYPGCEPSRTRCFSNGCVCYCIE</sequence>
<name>A0A9N9MM41_9CUCU</name>
<gene>
    <name evidence="2" type="ORF">CEUTPL_LOCUS6482</name>
</gene>
<dbReference type="AlphaFoldDB" id="A0A9N9MM41"/>
<organism evidence="2 3">
    <name type="scientific">Ceutorhynchus assimilis</name>
    <name type="common">cabbage seed weevil</name>
    <dbReference type="NCBI Taxonomy" id="467358"/>
    <lineage>
        <taxon>Eukaryota</taxon>
        <taxon>Metazoa</taxon>
        <taxon>Ecdysozoa</taxon>
        <taxon>Arthropoda</taxon>
        <taxon>Hexapoda</taxon>
        <taxon>Insecta</taxon>
        <taxon>Pterygota</taxon>
        <taxon>Neoptera</taxon>
        <taxon>Endopterygota</taxon>
        <taxon>Coleoptera</taxon>
        <taxon>Polyphaga</taxon>
        <taxon>Cucujiformia</taxon>
        <taxon>Curculionidae</taxon>
        <taxon>Ceutorhynchinae</taxon>
        <taxon>Ceutorhynchus</taxon>
    </lineage>
</organism>
<feature type="signal peptide" evidence="1">
    <location>
        <begin position="1"/>
        <end position="22"/>
    </location>
</feature>
<dbReference type="Proteomes" id="UP001152799">
    <property type="component" value="Chromosome 3"/>
</dbReference>
<protein>
    <recommendedName>
        <fullName evidence="4">Defensin</fullName>
    </recommendedName>
</protein>